<gene>
    <name evidence="2" type="ORF">NDI38_04485</name>
</gene>
<evidence type="ECO:0000256" key="1">
    <source>
        <dbReference type="SAM" id="MobiDB-lite"/>
    </source>
</evidence>
<evidence type="ECO:0000313" key="2">
    <source>
        <dbReference type="EMBL" id="MEP1057685.1"/>
    </source>
</evidence>
<feature type="compositionally biased region" description="Polar residues" evidence="1">
    <location>
        <begin position="10"/>
        <end position="22"/>
    </location>
</feature>
<protein>
    <submittedName>
        <fullName evidence="2">Uncharacterized protein</fullName>
    </submittedName>
</protein>
<keyword evidence="3" id="KW-1185">Reference proteome</keyword>
<dbReference type="RefSeq" id="WP_190450703.1">
    <property type="nucleotide sequence ID" value="NZ_JAMPLM010000002.1"/>
</dbReference>
<accession>A0ABV0KEQ6</accession>
<feature type="region of interest" description="Disordered" evidence="1">
    <location>
        <begin position="1"/>
        <end position="54"/>
    </location>
</feature>
<reference evidence="2 3" key="1">
    <citation type="submission" date="2022-04" db="EMBL/GenBank/DDBJ databases">
        <title>Positive selection, recombination, and allopatry shape intraspecific diversity of widespread and dominant cyanobacteria.</title>
        <authorList>
            <person name="Wei J."/>
            <person name="Shu W."/>
            <person name="Hu C."/>
        </authorList>
    </citation>
    <scope>NUCLEOTIDE SEQUENCE [LARGE SCALE GENOMIC DNA]</scope>
    <source>
        <strain evidence="2 3">AS-A4</strain>
    </source>
</reference>
<proteinExistence type="predicted"/>
<sequence>MRLPGMLDRSASSTITPTNANAKNALPTAAPSTDSPTMPWEVGHPSDRDYGSLEGSGIADTRVLQKKSHTHLLDIGSKTGVIL</sequence>
<organism evidence="2 3">
    <name type="scientific">Stenomitos frigidus AS-A4</name>
    <dbReference type="NCBI Taxonomy" id="2933935"/>
    <lineage>
        <taxon>Bacteria</taxon>
        <taxon>Bacillati</taxon>
        <taxon>Cyanobacteriota</taxon>
        <taxon>Cyanophyceae</taxon>
        <taxon>Leptolyngbyales</taxon>
        <taxon>Leptolyngbyaceae</taxon>
        <taxon>Stenomitos</taxon>
    </lineage>
</organism>
<dbReference type="Proteomes" id="UP001476950">
    <property type="component" value="Unassembled WGS sequence"/>
</dbReference>
<dbReference type="EMBL" id="JAMPLM010000002">
    <property type="protein sequence ID" value="MEP1057685.1"/>
    <property type="molecule type" value="Genomic_DNA"/>
</dbReference>
<comment type="caution">
    <text evidence="2">The sequence shown here is derived from an EMBL/GenBank/DDBJ whole genome shotgun (WGS) entry which is preliminary data.</text>
</comment>
<evidence type="ECO:0000313" key="3">
    <source>
        <dbReference type="Proteomes" id="UP001476950"/>
    </source>
</evidence>
<name>A0ABV0KEQ6_9CYAN</name>